<dbReference type="GO" id="GO:0007165">
    <property type="term" value="P:signal transduction"/>
    <property type="evidence" value="ECO:0007669"/>
    <property type="project" value="UniProtKB-KW"/>
</dbReference>
<evidence type="ECO:0000256" key="3">
    <source>
        <dbReference type="PROSITE-ProRule" id="PRU00284"/>
    </source>
</evidence>
<accession>A0A1M5BQQ0</accession>
<evidence type="ECO:0000256" key="5">
    <source>
        <dbReference type="SAM" id="Phobius"/>
    </source>
</evidence>
<dbReference type="CDD" id="cd11386">
    <property type="entry name" value="MCP_signal"/>
    <property type="match status" value="1"/>
</dbReference>
<name>A0A1M5BQQ0_9CLOT</name>
<dbReference type="InterPro" id="IPR004089">
    <property type="entry name" value="MCPsignal_dom"/>
</dbReference>
<feature type="coiled-coil region" evidence="4">
    <location>
        <begin position="255"/>
        <end position="282"/>
    </location>
</feature>
<dbReference type="GO" id="GO:0004888">
    <property type="term" value="F:transmembrane signaling receptor activity"/>
    <property type="evidence" value="ECO:0007669"/>
    <property type="project" value="InterPro"/>
</dbReference>
<dbReference type="SUPFAM" id="SSF58104">
    <property type="entry name" value="Methyl-accepting chemotaxis protein (MCP) signaling domain"/>
    <property type="match status" value="1"/>
</dbReference>
<dbReference type="Gene3D" id="1.10.287.950">
    <property type="entry name" value="Methyl-accepting chemotaxis protein"/>
    <property type="match status" value="1"/>
</dbReference>
<protein>
    <submittedName>
        <fullName evidence="7">Methyl-accepting chemotaxis protein</fullName>
    </submittedName>
</protein>
<feature type="coiled-coil region" evidence="4">
    <location>
        <begin position="89"/>
        <end position="127"/>
    </location>
</feature>
<dbReference type="Pfam" id="PF00015">
    <property type="entry name" value="MCPsignal"/>
    <property type="match status" value="1"/>
</dbReference>
<keyword evidence="1 3" id="KW-0807">Transducer</keyword>
<keyword evidence="8" id="KW-1185">Reference proteome</keyword>
<dbReference type="RefSeq" id="WP_073250213.1">
    <property type="nucleotide sequence ID" value="NZ_FQVG01000080.1"/>
</dbReference>
<dbReference type="InterPro" id="IPR024478">
    <property type="entry name" value="HlyB_4HB_MCP"/>
</dbReference>
<dbReference type="Pfam" id="PF12729">
    <property type="entry name" value="4HB_MCP_1"/>
    <property type="match status" value="1"/>
</dbReference>
<evidence type="ECO:0000256" key="2">
    <source>
        <dbReference type="ARBA" id="ARBA00029447"/>
    </source>
</evidence>
<dbReference type="Gene3D" id="6.10.340.10">
    <property type="match status" value="1"/>
</dbReference>
<feature type="transmembrane region" description="Helical" evidence="5">
    <location>
        <begin position="20"/>
        <end position="41"/>
    </location>
</feature>
<sequence>MVRGNSTGSKNFLKNIKMFSLILILIAFMGASLIGISLLGMRNMRVLSGDMNNLYNERMLPSLELKHIETEFYKIRLSLSQMVYSNKYDETLEQNINKQKDNIDNILEHYRNTKMNEEQKKMLLEVEGAYKAYMDNSKLLINQLKTGQSISAEETQNLKSLTLNIQNAIDTLVQKNASEATIAVDRANLLYSKSRTIMLSVSLIMVIISAVFAYLSTKLLKNSMAQINYVAEKLSQYDFTVELDTEGKNEFIEMNKSLSKVIDNMKNALAEIKENTEILSASSQELSATSEEMASSSQELAKTMEQVAEGATSQANDLQDIVNLIADLTTNIENVYAELRNVKTETDNATNKANIGNAEMDKLVKSITEIKNAFEVVVNKVGTLTASVKEINNITNVINAISEQTNLLALNAAIEAARAGEAGRGFAVVADEVRKLAEESKKSTAEIVELVNSIQKDTEEVIKTSNEVETFIQAQTSVVDNTVMAFVDILNSIENIAPLMNRTYEGMDRIVKSKDEVLSKVEGVSAIVEENTAASEEVAASSQEISAASEEVAATAQNLSAMAMDLANIVSRFKVE</sequence>
<proteinExistence type="inferred from homology"/>
<keyword evidence="5" id="KW-0472">Membrane</keyword>
<dbReference type="EMBL" id="FQVG01000080">
    <property type="protein sequence ID" value="SHF44736.1"/>
    <property type="molecule type" value="Genomic_DNA"/>
</dbReference>
<feature type="domain" description="Methyl-accepting transducer" evidence="6">
    <location>
        <begin position="289"/>
        <end position="546"/>
    </location>
</feature>
<keyword evidence="5" id="KW-0812">Transmembrane</keyword>
<dbReference type="PROSITE" id="PS50111">
    <property type="entry name" value="CHEMOTAXIS_TRANSDUC_2"/>
    <property type="match status" value="1"/>
</dbReference>
<comment type="similarity">
    <text evidence="2">Belongs to the methyl-accepting chemotaxis (MCP) protein family.</text>
</comment>
<keyword evidence="5" id="KW-1133">Transmembrane helix</keyword>
<keyword evidence="4" id="KW-0175">Coiled coil</keyword>
<dbReference type="Proteomes" id="UP000184423">
    <property type="component" value="Unassembled WGS sequence"/>
</dbReference>
<dbReference type="PANTHER" id="PTHR32089:SF112">
    <property type="entry name" value="LYSOZYME-LIKE PROTEIN-RELATED"/>
    <property type="match status" value="1"/>
</dbReference>
<dbReference type="GO" id="GO:0006935">
    <property type="term" value="P:chemotaxis"/>
    <property type="evidence" value="ECO:0007669"/>
    <property type="project" value="InterPro"/>
</dbReference>
<evidence type="ECO:0000259" key="6">
    <source>
        <dbReference type="PROSITE" id="PS50111"/>
    </source>
</evidence>
<dbReference type="GO" id="GO:0016020">
    <property type="term" value="C:membrane"/>
    <property type="evidence" value="ECO:0007669"/>
    <property type="project" value="InterPro"/>
</dbReference>
<dbReference type="PRINTS" id="PR00260">
    <property type="entry name" value="CHEMTRNSDUCR"/>
</dbReference>
<organism evidence="7 8">
    <name type="scientific">Caloramator proteoclasticus DSM 10124</name>
    <dbReference type="NCBI Taxonomy" id="1121262"/>
    <lineage>
        <taxon>Bacteria</taxon>
        <taxon>Bacillati</taxon>
        <taxon>Bacillota</taxon>
        <taxon>Clostridia</taxon>
        <taxon>Eubacteriales</taxon>
        <taxon>Clostridiaceae</taxon>
        <taxon>Caloramator</taxon>
    </lineage>
</organism>
<gene>
    <name evidence="7" type="ORF">SAMN02746091_02547</name>
</gene>
<reference evidence="8" key="1">
    <citation type="submission" date="2016-11" db="EMBL/GenBank/DDBJ databases">
        <authorList>
            <person name="Varghese N."/>
            <person name="Submissions S."/>
        </authorList>
    </citation>
    <scope>NUCLEOTIDE SEQUENCE [LARGE SCALE GENOMIC DNA]</scope>
    <source>
        <strain evidence="8">DSM 10124</strain>
    </source>
</reference>
<evidence type="ECO:0000256" key="4">
    <source>
        <dbReference type="SAM" id="Coils"/>
    </source>
</evidence>
<dbReference type="InterPro" id="IPR004090">
    <property type="entry name" value="Chemotax_Me-accpt_rcpt"/>
</dbReference>
<evidence type="ECO:0000313" key="7">
    <source>
        <dbReference type="EMBL" id="SHF44736.1"/>
    </source>
</evidence>
<dbReference type="SMART" id="SM00283">
    <property type="entry name" value="MA"/>
    <property type="match status" value="1"/>
</dbReference>
<evidence type="ECO:0000313" key="8">
    <source>
        <dbReference type="Proteomes" id="UP000184423"/>
    </source>
</evidence>
<dbReference type="PANTHER" id="PTHR32089">
    <property type="entry name" value="METHYL-ACCEPTING CHEMOTAXIS PROTEIN MCPB"/>
    <property type="match status" value="1"/>
</dbReference>
<feature type="transmembrane region" description="Helical" evidence="5">
    <location>
        <begin position="196"/>
        <end position="215"/>
    </location>
</feature>
<evidence type="ECO:0000256" key="1">
    <source>
        <dbReference type="ARBA" id="ARBA00023224"/>
    </source>
</evidence>
<dbReference type="AlphaFoldDB" id="A0A1M5BQQ0"/>
<feature type="coiled-coil region" evidence="4">
    <location>
        <begin position="325"/>
        <end position="352"/>
    </location>
</feature>